<dbReference type="Pfam" id="PF10604">
    <property type="entry name" value="Polyketide_cyc2"/>
    <property type="match status" value="1"/>
</dbReference>
<gene>
    <name evidence="1" type="ORF">UFOPK2683_00811</name>
    <name evidence="2" type="ORF">UFOPK3605_01263</name>
    <name evidence="3" type="ORF">UFOPK3897_01702</name>
    <name evidence="4" type="ORF">UFOPK4121_01521</name>
</gene>
<dbReference type="InterPro" id="IPR023393">
    <property type="entry name" value="START-like_dom_sf"/>
</dbReference>
<dbReference type="EMBL" id="CAFBOF010000075">
    <property type="protein sequence ID" value="CAB4990467.1"/>
    <property type="molecule type" value="Genomic_DNA"/>
</dbReference>
<dbReference type="SUPFAM" id="SSF55961">
    <property type="entry name" value="Bet v1-like"/>
    <property type="match status" value="1"/>
</dbReference>
<reference evidence="1" key="1">
    <citation type="submission" date="2020-05" db="EMBL/GenBank/DDBJ databases">
        <authorList>
            <person name="Chiriac C."/>
            <person name="Salcher M."/>
            <person name="Ghai R."/>
            <person name="Kavagutti S V."/>
        </authorList>
    </citation>
    <scope>NUCLEOTIDE SEQUENCE</scope>
</reference>
<dbReference type="InterPro" id="IPR019587">
    <property type="entry name" value="Polyketide_cyclase/dehydratase"/>
</dbReference>
<dbReference type="CDD" id="cd07821">
    <property type="entry name" value="PYR_PYL_RCAR_like"/>
    <property type="match status" value="1"/>
</dbReference>
<name>A0A6J6RJN3_9ZZZZ</name>
<evidence type="ECO:0000313" key="4">
    <source>
        <dbReference type="EMBL" id="CAB5032359.1"/>
    </source>
</evidence>
<sequence length="144" mass="15451">MASVRREIRINCSADEVWAVVGNPTLIHYWFPGMTNAVVDGNSRVITTATGITLPEVIVTNDSVARRFQYRIDSPIMQEHLGTIDVFDLHDGTSLVAYSTDAVPDPMALMIGGGTGAALVELKRQLELGEGPALVAAQARLGES</sequence>
<proteinExistence type="predicted"/>
<evidence type="ECO:0000313" key="1">
    <source>
        <dbReference type="EMBL" id="CAB4723449.1"/>
    </source>
</evidence>
<protein>
    <submittedName>
        <fullName evidence="1">Unannotated protein</fullName>
    </submittedName>
</protein>
<dbReference type="AlphaFoldDB" id="A0A6J6RJN3"/>
<dbReference type="EMBL" id="CAFBMM010000076">
    <property type="protein sequence ID" value="CAB4913262.1"/>
    <property type="molecule type" value="Genomic_DNA"/>
</dbReference>
<dbReference type="Gene3D" id="3.30.530.20">
    <property type="match status" value="1"/>
</dbReference>
<evidence type="ECO:0000313" key="2">
    <source>
        <dbReference type="EMBL" id="CAB4913262.1"/>
    </source>
</evidence>
<dbReference type="EMBL" id="CAEZYK010000038">
    <property type="protein sequence ID" value="CAB4723449.1"/>
    <property type="molecule type" value="Genomic_DNA"/>
</dbReference>
<evidence type="ECO:0000313" key="3">
    <source>
        <dbReference type="EMBL" id="CAB4990467.1"/>
    </source>
</evidence>
<organism evidence="1">
    <name type="scientific">freshwater metagenome</name>
    <dbReference type="NCBI Taxonomy" id="449393"/>
    <lineage>
        <taxon>unclassified sequences</taxon>
        <taxon>metagenomes</taxon>
        <taxon>ecological metagenomes</taxon>
    </lineage>
</organism>
<accession>A0A6J6RJN3</accession>
<dbReference type="EMBL" id="CAFBPQ010000074">
    <property type="protein sequence ID" value="CAB5032359.1"/>
    <property type="molecule type" value="Genomic_DNA"/>
</dbReference>